<dbReference type="Gene3D" id="1.25.40.10">
    <property type="entry name" value="Tetratricopeptide repeat domain"/>
    <property type="match status" value="4"/>
</dbReference>
<dbReference type="InterPro" id="IPR033753">
    <property type="entry name" value="GCV_H/Fam206"/>
</dbReference>
<gene>
    <name evidence="11" type="ORF">HID58_091072</name>
</gene>
<keyword evidence="5" id="KW-0677">Repeat</keyword>
<proteinExistence type="inferred from homology"/>
<comment type="similarity">
    <text evidence="4">Belongs to the GcvH family.</text>
</comment>
<dbReference type="InterPro" id="IPR002930">
    <property type="entry name" value="GCV_H"/>
</dbReference>
<feature type="repeat" description="PPR" evidence="9">
    <location>
        <begin position="570"/>
        <end position="604"/>
    </location>
</feature>
<dbReference type="PROSITE" id="PS00189">
    <property type="entry name" value="LIPOYL"/>
    <property type="match status" value="1"/>
</dbReference>
<feature type="repeat" description="PPR" evidence="9">
    <location>
        <begin position="291"/>
        <end position="326"/>
    </location>
</feature>
<organism evidence="11 12">
    <name type="scientific">Brassica napus</name>
    <name type="common">Rape</name>
    <dbReference type="NCBI Taxonomy" id="3708"/>
    <lineage>
        <taxon>Eukaryota</taxon>
        <taxon>Viridiplantae</taxon>
        <taxon>Streptophyta</taxon>
        <taxon>Embryophyta</taxon>
        <taxon>Tracheophyta</taxon>
        <taxon>Spermatophyta</taxon>
        <taxon>Magnoliopsida</taxon>
        <taxon>eudicotyledons</taxon>
        <taxon>Gunneridae</taxon>
        <taxon>Pentapetalae</taxon>
        <taxon>rosids</taxon>
        <taxon>malvids</taxon>
        <taxon>Brassicales</taxon>
        <taxon>Brassicaceae</taxon>
        <taxon>Brassiceae</taxon>
        <taxon>Brassica</taxon>
    </lineage>
</organism>
<dbReference type="Pfam" id="PF13812">
    <property type="entry name" value="PPR_3"/>
    <property type="match status" value="1"/>
</dbReference>
<dbReference type="Proteomes" id="UP000824890">
    <property type="component" value="Unassembled WGS sequence"/>
</dbReference>
<feature type="repeat" description="PPR" evidence="9">
    <location>
        <begin position="397"/>
        <end position="431"/>
    </location>
</feature>
<dbReference type="PROSITE" id="PS51375">
    <property type="entry name" value="PPR"/>
    <property type="match status" value="10"/>
</dbReference>
<keyword evidence="6" id="KW-0450">Lipoyl</keyword>
<feature type="domain" description="Lipoyl-binding" evidence="10">
    <location>
        <begin position="734"/>
        <end position="816"/>
    </location>
</feature>
<dbReference type="EMBL" id="JAGKQM010001806">
    <property type="protein sequence ID" value="KAH0851258.1"/>
    <property type="molecule type" value="Genomic_DNA"/>
</dbReference>
<evidence type="ECO:0000256" key="2">
    <source>
        <dbReference type="ARBA" id="ARBA00004173"/>
    </source>
</evidence>
<evidence type="ECO:0000256" key="3">
    <source>
        <dbReference type="ARBA" id="ARBA00007626"/>
    </source>
</evidence>
<feature type="repeat" description="PPR" evidence="9">
    <location>
        <begin position="221"/>
        <end position="255"/>
    </location>
</feature>
<comment type="similarity">
    <text evidence="3">Belongs to the PPR family. P subfamily.</text>
</comment>
<comment type="caution">
    <text evidence="11">The sequence shown here is derived from an EMBL/GenBank/DDBJ whole genome shotgun (WGS) entry which is preliminary data.</text>
</comment>
<dbReference type="PANTHER" id="PTHR47447">
    <property type="entry name" value="OS03G0856100 PROTEIN"/>
    <property type="match status" value="1"/>
</dbReference>
<accession>A0ABQ7X5L8</accession>
<dbReference type="PROSITE" id="PS50968">
    <property type="entry name" value="BIOTINYL_LIPOYL"/>
    <property type="match status" value="1"/>
</dbReference>
<dbReference type="CDD" id="cd06848">
    <property type="entry name" value="GCS_H"/>
    <property type="match status" value="1"/>
</dbReference>
<dbReference type="PANTHER" id="PTHR47447:SF23">
    <property type="entry name" value="PENTACOTRIPEPTIDE-REPEAT REGION OF PRORP DOMAIN-CONTAINING PROTEIN"/>
    <property type="match status" value="1"/>
</dbReference>
<dbReference type="Pfam" id="PF01535">
    <property type="entry name" value="PPR"/>
    <property type="match status" value="3"/>
</dbReference>
<dbReference type="InterPro" id="IPR000089">
    <property type="entry name" value="Biotin_lipoyl"/>
</dbReference>
<dbReference type="Pfam" id="PF01597">
    <property type="entry name" value="GCV_H"/>
    <property type="match status" value="1"/>
</dbReference>
<evidence type="ECO:0000259" key="10">
    <source>
        <dbReference type="PROSITE" id="PS50968"/>
    </source>
</evidence>
<dbReference type="InterPro" id="IPR017453">
    <property type="entry name" value="GCV_H_sub"/>
</dbReference>
<dbReference type="NCBIfam" id="TIGR00756">
    <property type="entry name" value="PPR"/>
    <property type="match status" value="11"/>
</dbReference>
<protein>
    <recommendedName>
        <fullName evidence="10">Lipoyl-binding domain-containing protein</fullName>
    </recommendedName>
</protein>
<feature type="repeat" description="PPR" evidence="9">
    <location>
        <begin position="327"/>
        <end position="361"/>
    </location>
</feature>
<dbReference type="InterPro" id="IPR011053">
    <property type="entry name" value="Single_hybrid_motif"/>
</dbReference>
<dbReference type="InterPro" id="IPR003016">
    <property type="entry name" value="2-oxoA_DH_lipoyl-BS"/>
</dbReference>
<evidence type="ECO:0000256" key="5">
    <source>
        <dbReference type="ARBA" id="ARBA00022737"/>
    </source>
</evidence>
<evidence type="ECO:0000256" key="4">
    <source>
        <dbReference type="ARBA" id="ARBA00009249"/>
    </source>
</evidence>
<dbReference type="HAMAP" id="MF_00272">
    <property type="entry name" value="GcvH"/>
    <property type="match status" value="1"/>
</dbReference>
<comment type="subcellular location">
    <subcellularLocation>
        <location evidence="2">Mitochondrion</location>
    </subcellularLocation>
</comment>
<evidence type="ECO:0000313" key="11">
    <source>
        <dbReference type="EMBL" id="KAH0851258.1"/>
    </source>
</evidence>
<name>A0ABQ7X5L8_BRANA</name>
<evidence type="ECO:0000256" key="9">
    <source>
        <dbReference type="PROSITE-ProRule" id="PRU00708"/>
    </source>
</evidence>
<dbReference type="InterPro" id="IPR002885">
    <property type="entry name" value="PPR_rpt"/>
</dbReference>
<keyword evidence="7" id="KW-0809">Transit peptide</keyword>
<feature type="repeat" description="PPR" evidence="9">
    <location>
        <begin position="465"/>
        <end position="499"/>
    </location>
</feature>
<dbReference type="Gene3D" id="2.40.50.100">
    <property type="match status" value="1"/>
</dbReference>
<evidence type="ECO:0000256" key="6">
    <source>
        <dbReference type="ARBA" id="ARBA00022823"/>
    </source>
</evidence>
<feature type="repeat" description="PPR" evidence="9">
    <location>
        <begin position="256"/>
        <end position="290"/>
    </location>
</feature>
<keyword evidence="8" id="KW-0496">Mitochondrion</keyword>
<evidence type="ECO:0000313" key="12">
    <source>
        <dbReference type="Proteomes" id="UP000824890"/>
    </source>
</evidence>
<dbReference type="NCBIfam" id="TIGR00527">
    <property type="entry name" value="gcvH"/>
    <property type="match status" value="1"/>
</dbReference>
<sequence>MKMKVKTFTSPEPLLNGYSHPCDILSSMNNNSRRRRVYINIYTTALFQSSPHLSGHVRTHSHSLSRWLVAGNALNCLFTDTSSFQRYLRFGVTHFNGGGVVKSCRKEGFVIDERGKLKRFNKKKLSRRRCGSLRGRGWKYGSGFVDGIFPVLSPIAQKILSFIQREIDPEKVADVLGTLPSTHASWDDLINVAVQLRLNKKWDPIVLVCEWILRRSSFQPDVICFNLLIDAYGQKLRYKEAELLYVQLLESRCVPTEDTYALLVKAYCLAGLIEKSEAVLIEMQKHHVTPSAIVYNAYIEGLTKRKGNTEEAIVVFQRMKRERCKPTTETYNLMINLYGKASKSYMSWKLFCEMRSHQCKPNICTYTALVNAFAREGLCQKAEEVFEQLQEDGLEPDVYVYNALMEAYSRAGYPYGAAEIFSLMQHMGCEPDRASYNIMVDAYGRAGLHSEAVFEQMKKLGISPTMKSHMLLLSAYSRARDVTKCEAIVKEMSQNGVEPDTFVLNSMLNLYGRLGQFTKMEKTLAEMEKGPCAADISTYNILINVYGKAGYLERVEELFEEVKERKLRPDVVTWTSRMGGYSRKKLYVKCLEIFEEMIDSGCVPDGGTAKVLLKACASEEQVEQVTEVIRTMHKNVSLFGECTLYIYLWCCVGVFSIATKKMAARLLWASRVASHLRISVAQRGFASGESQFPDSFSRFELKKLMCLPERNLHVVLKDLKYADSHEWVKIDGNKATFGITDHAQDHLGDVVYVELPDLGRSVSQGESFGAVESVKATSDINSPVSGKVVEVNEVLTESPGLVNTSPYEEGWIIKVELSDAGEVEKLMDSDKYSKFCEEEDAKH</sequence>
<feature type="repeat" description="PPR" evidence="9">
    <location>
        <begin position="362"/>
        <end position="396"/>
    </location>
</feature>
<feature type="repeat" description="PPR" evidence="9">
    <location>
        <begin position="500"/>
        <end position="534"/>
    </location>
</feature>
<dbReference type="SUPFAM" id="SSF51230">
    <property type="entry name" value="Single hybrid motif"/>
    <property type="match status" value="1"/>
</dbReference>
<dbReference type="InterPro" id="IPR011990">
    <property type="entry name" value="TPR-like_helical_dom_sf"/>
</dbReference>
<evidence type="ECO:0000256" key="1">
    <source>
        <dbReference type="ARBA" id="ARBA00001938"/>
    </source>
</evidence>
<feature type="repeat" description="PPR" evidence="9">
    <location>
        <begin position="535"/>
        <end position="569"/>
    </location>
</feature>
<comment type="cofactor">
    <cofactor evidence="1">
        <name>(R)-lipoate</name>
        <dbReference type="ChEBI" id="CHEBI:83088"/>
    </cofactor>
</comment>
<reference evidence="11 12" key="1">
    <citation type="submission" date="2021-05" db="EMBL/GenBank/DDBJ databases">
        <title>Genome Assembly of Synthetic Allotetraploid Brassica napus Reveals Homoeologous Exchanges between Subgenomes.</title>
        <authorList>
            <person name="Davis J.T."/>
        </authorList>
    </citation>
    <scope>NUCLEOTIDE SEQUENCE [LARGE SCALE GENOMIC DNA]</scope>
    <source>
        <strain evidence="12">cv. Da-Ae</strain>
        <tissue evidence="11">Seedling</tissue>
    </source>
</reference>
<keyword evidence="12" id="KW-1185">Reference proteome</keyword>
<dbReference type="Pfam" id="PF13041">
    <property type="entry name" value="PPR_2"/>
    <property type="match status" value="3"/>
</dbReference>
<evidence type="ECO:0000256" key="8">
    <source>
        <dbReference type="ARBA" id="ARBA00023128"/>
    </source>
</evidence>
<dbReference type="NCBIfam" id="NF002270">
    <property type="entry name" value="PRK01202.1"/>
    <property type="match status" value="1"/>
</dbReference>
<evidence type="ECO:0000256" key="7">
    <source>
        <dbReference type="ARBA" id="ARBA00022946"/>
    </source>
</evidence>